<dbReference type="STRING" id="662367.SAMN05216167_1222"/>
<dbReference type="EMBL" id="FOLQ01000022">
    <property type="protein sequence ID" value="SFE91584.1"/>
    <property type="molecule type" value="Genomic_DNA"/>
</dbReference>
<reference evidence="1 2" key="1">
    <citation type="submission" date="2016-10" db="EMBL/GenBank/DDBJ databases">
        <authorList>
            <person name="de Groot N.N."/>
        </authorList>
    </citation>
    <scope>NUCLEOTIDE SEQUENCE [LARGE SCALE GENOMIC DNA]</scope>
    <source>
        <strain evidence="1 2">DSM 26130</strain>
    </source>
</reference>
<dbReference type="Gene3D" id="2.170.15.10">
    <property type="entry name" value="Proaerolysin, chain A, domain 3"/>
    <property type="match status" value="1"/>
</dbReference>
<organism evidence="1 2">
    <name type="scientific">Spirosoma endophyticum</name>
    <dbReference type="NCBI Taxonomy" id="662367"/>
    <lineage>
        <taxon>Bacteria</taxon>
        <taxon>Pseudomonadati</taxon>
        <taxon>Bacteroidota</taxon>
        <taxon>Cytophagia</taxon>
        <taxon>Cytophagales</taxon>
        <taxon>Cytophagaceae</taxon>
        <taxon>Spirosoma</taxon>
    </lineage>
</organism>
<evidence type="ECO:0000313" key="1">
    <source>
        <dbReference type="EMBL" id="SFE91584.1"/>
    </source>
</evidence>
<dbReference type="Proteomes" id="UP000198598">
    <property type="component" value="Unassembled WGS sequence"/>
</dbReference>
<gene>
    <name evidence="1" type="ORF">SAMN05216167_1222</name>
</gene>
<evidence type="ECO:0000313" key="2">
    <source>
        <dbReference type="Proteomes" id="UP000198598"/>
    </source>
</evidence>
<accession>A0A1I2EES8</accession>
<name>A0A1I2EES8_9BACT</name>
<protein>
    <submittedName>
        <fullName evidence="1">Uncharacterized protein</fullName>
    </submittedName>
</protein>
<sequence>MLTVKIPPKSKLDISRQIMAYQLACSFDAILENTTTGQRYSLRGKWSGLLQYDNPSTTLTQSAL</sequence>
<proteinExistence type="predicted"/>
<keyword evidence="2" id="KW-1185">Reference proteome</keyword>
<dbReference type="AlphaFoldDB" id="A0A1I2EES8"/>